<evidence type="ECO:0000256" key="1">
    <source>
        <dbReference type="SAM" id="Phobius"/>
    </source>
</evidence>
<feature type="transmembrane region" description="Helical" evidence="1">
    <location>
        <begin position="112"/>
        <end position="136"/>
    </location>
</feature>
<feature type="transmembrane region" description="Helical" evidence="1">
    <location>
        <begin position="29"/>
        <end position="49"/>
    </location>
</feature>
<accession>A0A1M3KZ80</accession>
<comment type="caution">
    <text evidence="2">The sequence shown here is derived from an EMBL/GenBank/DDBJ whole genome shotgun (WGS) entry which is preliminary data.</text>
</comment>
<keyword evidence="1" id="KW-0812">Transmembrane</keyword>
<keyword evidence="1" id="KW-0472">Membrane</keyword>
<dbReference type="STRING" id="1895771.BGO89_07425"/>
<dbReference type="Proteomes" id="UP000184233">
    <property type="component" value="Unassembled WGS sequence"/>
</dbReference>
<dbReference type="AlphaFoldDB" id="A0A1M3KZ80"/>
<evidence type="ECO:0008006" key="4">
    <source>
        <dbReference type="Google" id="ProtNLM"/>
    </source>
</evidence>
<keyword evidence="1" id="KW-1133">Transmembrane helix</keyword>
<organism evidence="2 3">
    <name type="scientific">Candidatus Kapaibacterium thiocyanatum</name>
    <dbReference type="NCBI Taxonomy" id="1895771"/>
    <lineage>
        <taxon>Bacteria</taxon>
        <taxon>Pseudomonadati</taxon>
        <taxon>Candidatus Kapaibacteriota</taxon>
        <taxon>Candidatus Kapaibacteriia</taxon>
        <taxon>Candidatus Kapaibacteriales</taxon>
        <taxon>Candidatus Kapaibacteriaceae</taxon>
        <taxon>Candidatus Kapaibacterium</taxon>
    </lineage>
</organism>
<feature type="transmembrane region" description="Helical" evidence="1">
    <location>
        <begin position="191"/>
        <end position="215"/>
    </location>
</feature>
<feature type="transmembrane region" description="Helical" evidence="1">
    <location>
        <begin position="74"/>
        <end position="100"/>
    </location>
</feature>
<protein>
    <recommendedName>
        <fullName evidence="4">Yip1 domain-containing protein</fullName>
    </recommendedName>
</protein>
<name>A0A1M3KZ80_9BACT</name>
<sequence length="217" mass="23274">MQITIALRAMWHALVAPWRVSEANEARPVALFAVAVLFVAVLATTMTLAEMGNVPQQHVEGNVDLSSPQRHVTAALGFLLMITTVQILSLSGLFLVLCRFLTDESYTFGRTLIAVSAASVIKVIGIGVDTILHVVFHTTRAGMNAGVLVDPASHPILYPVLVQVDLFDCWRYIVIGIALTTGAGLHHRFGYVVGLIVWIVAVLLLAGAALVNGILTL</sequence>
<evidence type="ECO:0000313" key="3">
    <source>
        <dbReference type="Proteomes" id="UP000184233"/>
    </source>
</evidence>
<gene>
    <name evidence="2" type="ORF">BGO89_07425</name>
</gene>
<evidence type="ECO:0000313" key="2">
    <source>
        <dbReference type="EMBL" id="OJX57793.1"/>
    </source>
</evidence>
<reference evidence="2 3" key="1">
    <citation type="submission" date="2016-09" db="EMBL/GenBank/DDBJ databases">
        <title>Genome-resolved meta-omics ties microbial dynamics to process performance in biotechnology for thiocyanate degradation.</title>
        <authorList>
            <person name="Kantor R.S."/>
            <person name="Huddy R.J."/>
            <person name="Iyer R."/>
            <person name="Thomas B.C."/>
            <person name="Brown C.T."/>
            <person name="Anantharaman K."/>
            <person name="Tringe S."/>
            <person name="Hettich R.L."/>
            <person name="Harrison S.T."/>
            <person name="Banfield J.F."/>
        </authorList>
    </citation>
    <scope>NUCLEOTIDE SEQUENCE [LARGE SCALE GENOMIC DNA]</scope>
    <source>
        <strain evidence="2">59-99</strain>
    </source>
</reference>
<proteinExistence type="predicted"/>
<dbReference type="EMBL" id="MKVH01000021">
    <property type="protein sequence ID" value="OJX57793.1"/>
    <property type="molecule type" value="Genomic_DNA"/>
</dbReference>